<evidence type="ECO:0000313" key="2">
    <source>
        <dbReference type="EMBL" id="MBH9552629.1"/>
    </source>
</evidence>
<dbReference type="Gene3D" id="3.30.420.40">
    <property type="match status" value="2"/>
</dbReference>
<name>A0A931IX19_9BURK</name>
<evidence type="ECO:0000313" key="3">
    <source>
        <dbReference type="Proteomes" id="UP000620139"/>
    </source>
</evidence>
<dbReference type="InterPro" id="IPR002731">
    <property type="entry name" value="ATPase_BadF"/>
</dbReference>
<dbReference type="EMBL" id="JAEDAL010000002">
    <property type="protein sequence ID" value="MBH9552629.1"/>
    <property type="molecule type" value="Genomic_DNA"/>
</dbReference>
<dbReference type="AlphaFoldDB" id="A0A931IX19"/>
<evidence type="ECO:0000259" key="1">
    <source>
        <dbReference type="Pfam" id="PF01869"/>
    </source>
</evidence>
<sequence>MVSTAAAPRPLAIGLDAGGTHTRWAAVDPQGRLCAEGEVAPLSGLMLADPSKRAQLQLALRELSQALAIHGQAAAVYGGITGVAEPEGPAAQALNQALAEALALPIGRVACHSDMDIAYRAAFAPAEGYLVYAGTGAIAVHLDAPGVLHRAGGRGYLLGDEGGGFWIAREALAAIWRREDEAPGSWMNSPLARHVFDHLGGSDWARSRQFMYAGDRGAVGRLALAVAAAAPEDPQARALLRQAGGQLARLALALSHRFGPKPVLAAGRALLLHPLVLDGLQEALPPTLPLRSGQLQAHTTAAQLAHTLLRFR</sequence>
<accession>A0A931IX19</accession>
<dbReference type="InterPro" id="IPR052519">
    <property type="entry name" value="Euk-type_GlcNAc_Kinase"/>
</dbReference>
<protein>
    <submittedName>
        <fullName evidence="2">ATPase</fullName>
    </submittedName>
</protein>
<keyword evidence="3" id="KW-1185">Reference proteome</keyword>
<dbReference type="PANTHER" id="PTHR43190:SF3">
    <property type="entry name" value="N-ACETYL-D-GLUCOSAMINE KINASE"/>
    <property type="match status" value="1"/>
</dbReference>
<feature type="domain" description="ATPase BadF/BadG/BcrA/BcrD type" evidence="1">
    <location>
        <begin position="13"/>
        <end position="267"/>
    </location>
</feature>
<comment type="caution">
    <text evidence="2">The sequence shown here is derived from an EMBL/GenBank/DDBJ whole genome shotgun (WGS) entry which is preliminary data.</text>
</comment>
<organism evidence="2 3">
    <name type="scientific">Inhella gelatinilytica</name>
    <dbReference type="NCBI Taxonomy" id="2795030"/>
    <lineage>
        <taxon>Bacteria</taxon>
        <taxon>Pseudomonadati</taxon>
        <taxon>Pseudomonadota</taxon>
        <taxon>Betaproteobacteria</taxon>
        <taxon>Burkholderiales</taxon>
        <taxon>Sphaerotilaceae</taxon>
        <taxon>Inhella</taxon>
    </lineage>
</organism>
<gene>
    <name evidence="2" type="ORF">I7X43_07160</name>
</gene>
<dbReference type="InterPro" id="IPR043129">
    <property type="entry name" value="ATPase_NBD"/>
</dbReference>
<dbReference type="Pfam" id="PF01869">
    <property type="entry name" value="BcrAD_BadFG"/>
    <property type="match status" value="1"/>
</dbReference>
<proteinExistence type="predicted"/>
<dbReference type="PANTHER" id="PTHR43190">
    <property type="entry name" value="N-ACETYL-D-GLUCOSAMINE KINASE"/>
    <property type="match status" value="1"/>
</dbReference>
<dbReference type="Proteomes" id="UP000620139">
    <property type="component" value="Unassembled WGS sequence"/>
</dbReference>
<reference evidence="2" key="1">
    <citation type="submission" date="2020-12" db="EMBL/GenBank/DDBJ databases">
        <title>The genome sequence of Inhella sp. 4Y17.</title>
        <authorList>
            <person name="Liu Y."/>
        </authorList>
    </citation>
    <scope>NUCLEOTIDE SEQUENCE</scope>
    <source>
        <strain evidence="2">4Y10</strain>
    </source>
</reference>
<dbReference type="SUPFAM" id="SSF53067">
    <property type="entry name" value="Actin-like ATPase domain"/>
    <property type="match status" value="2"/>
</dbReference>